<dbReference type="EMBL" id="CP110615">
    <property type="protein sequence ID" value="UZJ24985.1"/>
    <property type="molecule type" value="Genomic_DNA"/>
</dbReference>
<keyword evidence="1" id="KW-0472">Membrane</keyword>
<keyword evidence="1" id="KW-0812">Transmembrane</keyword>
<sequence>MYRGPIAGAGAGGTVGLAYTGFNAISFAVVALILIVAGLALVRTTVIRRNS</sequence>
<proteinExistence type="predicted"/>
<accession>A0ABY6NZZ9</accession>
<reference evidence="2" key="1">
    <citation type="submission" date="2022-10" db="EMBL/GenBank/DDBJ databases">
        <title>Rhodococcus sp.75.</title>
        <authorList>
            <person name="Sun M."/>
        </authorList>
    </citation>
    <scope>NUCLEOTIDE SEQUENCE</scope>
    <source>
        <strain evidence="2">75</strain>
    </source>
</reference>
<keyword evidence="1" id="KW-1133">Transmembrane helix</keyword>
<dbReference type="RefSeq" id="WP_265383091.1">
    <property type="nucleotide sequence ID" value="NZ_CP110615.1"/>
</dbReference>
<keyword evidence="3" id="KW-1185">Reference proteome</keyword>
<name>A0ABY6NZZ9_9NOCA</name>
<evidence type="ECO:0000256" key="1">
    <source>
        <dbReference type="SAM" id="Phobius"/>
    </source>
</evidence>
<evidence type="ECO:0000313" key="2">
    <source>
        <dbReference type="EMBL" id="UZJ24985.1"/>
    </source>
</evidence>
<feature type="transmembrane region" description="Helical" evidence="1">
    <location>
        <begin position="20"/>
        <end position="42"/>
    </location>
</feature>
<organism evidence="2 3">
    <name type="scientific">Rhodococcus antarcticus</name>
    <dbReference type="NCBI Taxonomy" id="2987751"/>
    <lineage>
        <taxon>Bacteria</taxon>
        <taxon>Bacillati</taxon>
        <taxon>Actinomycetota</taxon>
        <taxon>Actinomycetes</taxon>
        <taxon>Mycobacteriales</taxon>
        <taxon>Nocardiaceae</taxon>
        <taxon>Rhodococcus</taxon>
    </lineage>
</organism>
<dbReference type="Proteomes" id="UP001164965">
    <property type="component" value="Chromosome"/>
</dbReference>
<protein>
    <submittedName>
        <fullName evidence="2">Uncharacterized protein</fullName>
    </submittedName>
</protein>
<evidence type="ECO:0000313" key="3">
    <source>
        <dbReference type="Proteomes" id="UP001164965"/>
    </source>
</evidence>
<gene>
    <name evidence="2" type="ORF">RHODO2019_00230</name>
</gene>